<sequence>MNTRMYLFLMAFSVLLSFTSCGNKSQDSTEVAEAENDEKLDTLDLKADGEFAVAAADGGMLEVTLGKLAQTKSTTPAIQELGKTMELDHSKAGEELKAIAGQKNISLPDSLSEKNQRLVDDLDQKAGKDFDKAYADLMVDDHQEDIDAFRKESEKGNDAALKAWATAKLPILAHHLEMAKLARETLKDEKKKEK</sequence>
<comment type="caution">
    <text evidence="3">The sequence shown here is derived from an EMBL/GenBank/DDBJ whole genome shotgun (WGS) entry which is preliminary data.</text>
</comment>
<dbReference type="PANTHER" id="PTHR38593:SF1">
    <property type="entry name" value="BLR2558 PROTEIN"/>
    <property type="match status" value="1"/>
</dbReference>
<evidence type="ECO:0000256" key="1">
    <source>
        <dbReference type="SAM" id="SignalP"/>
    </source>
</evidence>
<reference evidence="3 4" key="1">
    <citation type="submission" date="2021-05" db="EMBL/GenBank/DDBJ databases">
        <title>A Polyphasic approach of four new species of the genus Ohtaekwangia: Ohtaekwangia histidinii sp. nov., Ohtaekwangia cretensis sp. nov., Ohtaekwangia indiensis sp. nov., Ohtaekwangia reichenbachii sp. nov. from diverse environment.</title>
        <authorList>
            <person name="Octaviana S."/>
        </authorList>
    </citation>
    <scope>NUCLEOTIDE SEQUENCE [LARGE SCALE GENOMIC DNA]</scope>
    <source>
        <strain evidence="3 4">PWU37</strain>
    </source>
</reference>
<feature type="domain" description="DUF4142" evidence="2">
    <location>
        <begin position="47"/>
        <end position="180"/>
    </location>
</feature>
<dbReference type="Gene3D" id="1.20.1260.10">
    <property type="match status" value="1"/>
</dbReference>
<dbReference type="EMBL" id="JAHESC010000026">
    <property type="protein sequence ID" value="MBT1688429.1"/>
    <property type="molecule type" value="Genomic_DNA"/>
</dbReference>
<accession>A0AAP2GEJ9</accession>
<feature type="signal peptide" evidence="1">
    <location>
        <begin position="1"/>
        <end position="22"/>
    </location>
</feature>
<dbReference type="InterPro" id="IPR025419">
    <property type="entry name" value="DUF4142"/>
</dbReference>
<dbReference type="InterPro" id="IPR012347">
    <property type="entry name" value="Ferritin-like"/>
</dbReference>
<gene>
    <name evidence="3" type="ORF">KK078_17795</name>
</gene>
<dbReference type="RefSeq" id="WP_254091657.1">
    <property type="nucleotide sequence ID" value="NZ_JAHESC010000026.1"/>
</dbReference>
<dbReference type="AlphaFoldDB" id="A0AAP2GEJ9"/>
<evidence type="ECO:0000313" key="3">
    <source>
        <dbReference type="EMBL" id="MBT1688429.1"/>
    </source>
</evidence>
<organism evidence="3 4">
    <name type="scientific">Dawidia soli</name>
    <dbReference type="NCBI Taxonomy" id="2782352"/>
    <lineage>
        <taxon>Bacteria</taxon>
        <taxon>Pseudomonadati</taxon>
        <taxon>Bacteroidota</taxon>
        <taxon>Cytophagia</taxon>
        <taxon>Cytophagales</taxon>
        <taxon>Chryseotaleaceae</taxon>
        <taxon>Dawidia</taxon>
    </lineage>
</organism>
<evidence type="ECO:0000259" key="2">
    <source>
        <dbReference type="Pfam" id="PF13628"/>
    </source>
</evidence>
<evidence type="ECO:0000313" key="4">
    <source>
        <dbReference type="Proteomes" id="UP001319180"/>
    </source>
</evidence>
<dbReference type="Pfam" id="PF13628">
    <property type="entry name" value="DUF4142"/>
    <property type="match status" value="1"/>
</dbReference>
<name>A0AAP2GEJ9_9BACT</name>
<dbReference type="Proteomes" id="UP001319180">
    <property type="component" value="Unassembled WGS sequence"/>
</dbReference>
<keyword evidence="1" id="KW-0732">Signal</keyword>
<dbReference type="PROSITE" id="PS51257">
    <property type="entry name" value="PROKAR_LIPOPROTEIN"/>
    <property type="match status" value="1"/>
</dbReference>
<keyword evidence="4" id="KW-1185">Reference proteome</keyword>
<protein>
    <submittedName>
        <fullName evidence="3">DUF4142 domain-containing protein</fullName>
    </submittedName>
</protein>
<dbReference type="PANTHER" id="PTHR38593">
    <property type="entry name" value="BLR2558 PROTEIN"/>
    <property type="match status" value="1"/>
</dbReference>
<proteinExistence type="predicted"/>
<feature type="chain" id="PRO_5042950460" evidence="1">
    <location>
        <begin position="23"/>
        <end position="194"/>
    </location>
</feature>